<name>A0ABQ5CKX4_9ASTR</name>
<keyword evidence="3" id="KW-1185">Reference proteome</keyword>
<proteinExistence type="predicted"/>
<sequence>MILMMTDEVAKYCLGIEGLMLLTFEKPLVLGLQGVNYLLHIDPGYHGQRMDWREDGYCNGGNLPGAYIVGNTLRYQNLEWYDALKDIKLKEKALKNKSIMEEMIDDNGESSNNGWRRWDGYETSDHDQEERKYENEDEDEERSELFDDHELPVFTVKKIRDDRSFHSDKRKSLLLLKKMETKI</sequence>
<gene>
    <name evidence="2" type="ORF">Tco_0907639</name>
</gene>
<protein>
    <submittedName>
        <fullName evidence="2">Uncharacterized protein</fullName>
    </submittedName>
</protein>
<feature type="region of interest" description="Disordered" evidence="1">
    <location>
        <begin position="115"/>
        <end position="146"/>
    </location>
</feature>
<comment type="caution">
    <text evidence="2">The sequence shown here is derived from an EMBL/GenBank/DDBJ whole genome shotgun (WGS) entry which is preliminary data.</text>
</comment>
<reference evidence="2" key="2">
    <citation type="submission" date="2022-01" db="EMBL/GenBank/DDBJ databases">
        <authorList>
            <person name="Yamashiro T."/>
            <person name="Shiraishi A."/>
            <person name="Satake H."/>
            <person name="Nakayama K."/>
        </authorList>
    </citation>
    <scope>NUCLEOTIDE SEQUENCE</scope>
</reference>
<organism evidence="2 3">
    <name type="scientific">Tanacetum coccineum</name>
    <dbReference type="NCBI Taxonomy" id="301880"/>
    <lineage>
        <taxon>Eukaryota</taxon>
        <taxon>Viridiplantae</taxon>
        <taxon>Streptophyta</taxon>
        <taxon>Embryophyta</taxon>
        <taxon>Tracheophyta</taxon>
        <taxon>Spermatophyta</taxon>
        <taxon>Magnoliopsida</taxon>
        <taxon>eudicotyledons</taxon>
        <taxon>Gunneridae</taxon>
        <taxon>Pentapetalae</taxon>
        <taxon>asterids</taxon>
        <taxon>campanulids</taxon>
        <taxon>Asterales</taxon>
        <taxon>Asteraceae</taxon>
        <taxon>Asteroideae</taxon>
        <taxon>Anthemideae</taxon>
        <taxon>Anthemidinae</taxon>
        <taxon>Tanacetum</taxon>
    </lineage>
</organism>
<evidence type="ECO:0000313" key="2">
    <source>
        <dbReference type="EMBL" id="GJT27364.1"/>
    </source>
</evidence>
<dbReference type="Proteomes" id="UP001151760">
    <property type="component" value="Unassembled WGS sequence"/>
</dbReference>
<evidence type="ECO:0000256" key="1">
    <source>
        <dbReference type="SAM" id="MobiDB-lite"/>
    </source>
</evidence>
<feature type="compositionally biased region" description="Basic and acidic residues" evidence="1">
    <location>
        <begin position="116"/>
        <end position="134"/>
    </location>
</feature>
<accession>A0ABQ5CKX4</accession>
<dbReference type="EMBL" id="BQNB010014370">
    <property type="protein sequence ID" value="GJT27364.1"/>
    <property type="molecule type" value="Genomic_DNA"/>
</dbReference>
<evidence type="ECO:0000313" key="3">
    <source>
        <dbReference type="Proteomes" id="UP001151760"/>
    </source>
</evidence>
<reference evidence="2" key="1">
    <citation type="journal article" date="2022" name="Int. J. Mol. Sci.">
        <title>Draft Genome of Tanacetum Coccineum: Genomic Comparison of Closely Related Tanacetum-Family Plants.</title>
        <authorList>
            <person name="Yamashiro T."/>
            <person name="Shiraishi A."/>
            <person name="Nakayama K."/>
            <person name="Satake H."/>
        </authorList>
    </citation>
    <scope>NUCLEOTIDE SEQUENCE</scope>
</reference>